<evidence type="ECO:0000313" key="3">
    <source>
        <dbReference type="Proteomes" id="UP000054988"/>
    </source>
</evidence>
<accession>A0A0W0F2H9</accession>
<evidence type="ECO:0000313" key="2">
    <source>
        <dbReference type="EMBL" id="KTB30472.1"/>
    </source>
</evidence>
<sequence length="217" mass="23678">MSVTQDSLSKVAASGSNGDIHQAQTPVPFPSHYQVSSTNSAPGTASNNPPNGQTSIEVAAANFRPSPKDVISGIAPHVFDERRRRRRRSSSSPQRRVSRPPLTRSPSQRSFHAIPSCESSPLRLSVAIATVDGLEIILNSTELDPRKGSTSTLPSDIRRTRSPPPPKPVFSDTQPKAKPEAVVTTTPKLASEQSHFSRRWKSLHVLKSLALKLRRRI</sequence>
<name>A0A0W0F2H9_MONRR</name>
<feature type="compositionally biased region" description="Polar residues" evidence="1">
    <location>
        <begin position="144"/>
        <end position="154"/>
    </location>
</feature>
<feature type="compositionally biased region" description="Polar residues" evidence="1">
    <location>
        <begin position="1"/>
        <end position="25"/>
    </location>
</feature>
<gene>
    <name evidence="2" type="ORF">WG66_16934</name>
</gene>
<comment type="caution">
    <text evidence="2">The sequence shown here is derived from an EMBL/GenBank/DDBJ whole genome shotgun (WGS) entry which is preliminary data.</text>
</comment>
<dbReference type="EMBL" id="LATX01002383">
    <property type="protein sequence ID" value="KTB30472.1"/>
    <property type="molecule type" value="Genomic_DNA"/>
</dbReference>
<organism evidence="2 3">
    <name type="scientific">Moniliophthora roreri</name>
    <name type="common">Frosty pod rot fungus</name>
    <name type="synonym">Monilia roreri</name>
    <dbReference type="NCBI Taxonomy" id="221103"/>
    <lineage>
        <taxon>Eukaryota</taxon>
        <taxon>Fungi</taxon>
        <taxon>Dikarya</taxon>
        <taxon>Basidiomycota</taxon>
        <taxon>Agaricomycotina</taxon>
        <taxon>Agaricomycetes</taxon>
        <taxon>Agaricomycetidae</taxon>
        <taxon>Agaricales</taxon>
        <taxon>Marasmiineae</taxon>
        <taxon>Marasmiaceae</taxon>
        <taxon>Moniliophthora</taxon>
    </lineage>
</organism>
<reference evidence="2 3" key="1">
    <citation type="submission" date="2015-12" db="EMBL/GenBank/DDBJ databases">
        <title>Draft genome sequence of Moniliophthora roreri, the causal agent of frosty pod rot of cacao.</title>
        <authorList>
            <person name="Aime M.C."/>
            <person name="Diaz-Valderrama J.R."/>
            <person name="Kijpornyongpan T."/>
            <person name="Phillips-Mora W."/>
        </authorList>
    </citation>
    <scope>NUCLEOTIDE SEQUENCE [LARGE SCALE GENOMIC DNA]</scope>
    <source>
        <strain evidence="2 3">MCA 2952</strain>
    </source>
</reference>
<feature type="region of interest" description="Disordered" evidence="1">
    <location>
        <begin position="1"/>
        <end position="114"/>
    </location>
</feature>
<dbReference type="eggNOG" id="ENOG502R1D3">
    <property type="taxonomic scope" value="Eukaryota"/>
</dbReference>
<proteinExistence type="predicted"/>
<dbReference type="AlphaFoldDB" id="A0A0W0F2H9"/>
<evidence type="ECO:0000256" key="1">
    <source>
        <dbReference type="SAM" id="MobiDB-lite"/>
    </source>
</evidence>
<feature type="compositionally biased region" description="Low complexity" evidence="1">
    <location>
        <begin position="90"/>
        <end position="101"/>
    </location>
</feature>
<protein>
    <submittedName>
        <fullName evidence="2">Uncharacterized protein</fullName>
    </submittedName>
</protein>
<feature type="compositionally biased region" description="Polar residues" evidence="1">
    <location>
        <begin position="33"/>
        <end position="56"/>
    </location>
</feature>
<feature type="region of interest" description="Disordered" evidence="1">
    <location>
        <begin position="144"/>
        <end position="191"/>
    </location>
</feature>
<dbReference type="Proteomes" id="UP000054988">
    <property type="component" value="Unassembled WGS sequence"/>
</dbReference>